<dbReference type="EMBL" id="QPFP01000050">
    <property type="protein sequence ID" value="TEB26222.1"/>
    <property type="molecule type" value="Genomic_DNA"/>
</dbReference>
<dbReference type="PANTHER" id="PTHR43283">
    <property type="entry name" value="BETA-LACTAMASE-RELATED"/>
    <property type="match status" value="1"/>
</dbReference>
<dbReference type="AlphaFoldDB" id="A0A4Y7SWL1"/>
<accession>A0A4Y7SWL1</accession>
<feature type="domain" description="Beta-lactamase-related" evidence="1">
    <location>
        <begin position="48"/>
        <end position="368"/>
    </location>
</feature>
<name>A0A4Y7SWL1_COPMI</name>
<dbReference type="InterPro" id="IPR001466">
    <property type="entry name" value="Beta-lactam-related"/>
</dbReference>
<evidence type="ECO:0000313" key="2">
    <source>
        <dbReference type="EMBL" id="TEB26222.1"/>
    </source>
</evidence>
<keyword evidence="3" id="KW-1185">Reference proteome</keyword>
<organism evidence="2 3">
    <name type="scientific">Coprinellus micaceus</name>
    <name type="common">Glistening ink-cap mushroom</name>
    <name type="synonym">Coprinus micaceus</name>
    <dbReference type="NCBI Taxonomy" id="71717"/>
    <lineage>
        <taxon>Eukaryota</taxon>
        <taxon>Fungi</taxon>
        <taxon>Dikarya</taxon>
        <taxon>Basidiomycota</taxon>
        <taxon>Agaricomycotina</taxon>
        <taxon>Agaricomycetes</taxon>
        <taxon>Agaricomycetidae</taxon>
        <taxon>Agaricales</taxon>
        <taxon>Agaricineae</taxon>
        <taxon>Psathyrellaceae</taxon>
        <taxon>Coprinellus</taxon>
    </lineage>
</organism>
<dbReference type="Proteomes" id="UP000298030">
    <property type="component" value="Unassembled WGS sequence"/>
</dbReference>
<comment type="caution">
    <text evidence="2">The sequence shown here is derived from an EMBL/GenBank/DDBJ whole genome shotgun (WGS) entry which is preliminary data.</text>
</comment>
<dbReference type="OrthoDB" id="428260at2759"/>
<dbReference type="InterPro" id="IPR050789">
    <property type="entry name" value="Diverse_Enzym_Activities"/>
</dbReference>
<dbReference type="PANTHER" id="PTHR43283:SF3">
    <property type="entry name" value="BETA-LACTAMASE FAMILY PROTEIN (AFU_ORTHOLOGUE AFUA_5G07500)"/>
    <property type="match status" value="1"/>
</dbReference>
<dbReference type="SUPFAM" id="SSF56601">
    <property type="entry name" value="beta-lactamase/transpeptidase-like"/>
    <property type="match status" value="1"/>
</dbReference>
<dbReference type="Pfam" id="PF00144">
    <property type="entry name" value="Beta-lactamase"/>
    <property type="match status" value="1"/>
</dbReference>
<reference evidence="2 3" key="1">
    <citation type="journal article" date="2019" name="Nat. Ecol. Evol.">
        <title>Megaphylogeny resolves global patterns of mushroom evolution.</title>
        <authorList>
            <person name="Varga T."/>
            <person name="Krizsan K."/>
            <person name="Foldi C."/>
            <person name="Dima B."/>
            <person name="Sanchez-Garcia M."/>
            <person name="Sanchez-Ramirez S."/>
            <person name="Szollosi G.J."/>
            <person name="Szarkandi J.G."/>
            <person name="Papp V."/>
            <person name="Albert L."/>
            <person name="Andreopoulos W."/>
            <person name="Angelini C."/>
            <person name="Antonin V."/>
            <person name="Barry K.W."/>
            <person name="Bougher N.L."/>
            <person name="Buchanan P."/>
            <person name="Buyck B."/>
            <person name="Bense V."/>
            <person name="Catcheside P."/>
            <person name="Chovatia M."/>
            <person name="Cooper J."/>
            <person name="Damon W."/>
            <person name="Desjardin D."/>
            <person name="Finy P."/>
            <person name="Geml J."/>
            <person name="Haridas S."/>
            <person name="Hughes K."/>
            <person name="Justo A."/>
            <person name="Karasinski D."/>
            <person name="Kautmanova I."/>
            <person name="Kiss B."/>
            <person name="Kocsube S."/>
            <person name="Kotiranta H."/>
            <person name="LaButti K.M."/>
            <person name="Lechner B.E."/>
            <person name="Liimatainen K."/>
            <person name="Lipzen A."/>
            <person name="Lukacs Z."/>
            <person name="Mihaltcheva S."/>
            <person name="Morgado L.N."/>
            <person name="Niskanen T."/>
            <person name="Noordeloos M.E."/>
            <person name="Ohm R.A."/>
            <person name="Ortiz-Santana B."/>
            <person name="Ovrebo C."/>
            <person name="Racz N."/>
            <person name="Riley R."/>
            <person name="Savchenko A."/>
            <person name="Shiryaev A."/>
            <person name="Soop K."/>
            <person name="Spirin V."/>
            <person name="Szebenyi C."/>
            <person name="Tomsovsky M."/>
            <person name="Tulloss R.E."/>
            <person name="Uehling J."/>
            <person name="Grigoriev I.V."/>
            <person name="Vagvolgyi C."/>
            <person name="Papp T."/>
            <person name="Martin F.M."/>
            <person name="Miettinen O."/>
            <person name="Hibbett D.S."/>
            <person name="Nagy L.G."/>
        </authorList>
    </citation>
    <scope>NUCLEOTIDE SEQUENCE [LARGE SCALE GENOMIC DNA]</scope>
    <source>
        <strain evidence="2 3">FP101781</strain>
    </source>
</reference>
<dbReference type="Gene3D" id="3.40.710.10">
    <property type="entry name" value="DD-peptidase/beta-lactamase superfamily"/>
    <property type="match status" value="1"/>
</dbReference>
<proteinExistence type="predicted"/>
<dbReference type="InterPro" id="IPR012338">
    <property type="entry name" value="Beta-lactam/transpept-like"/>
</dbReference>
<protein>
    <submittedName>
        <fullName evidence="2">Beta-lactamase/transpeptidase-like protein</fullName>
    </submittedName>
</protein>
<evidence type="ECO:0000259" key="1">
    <source>
        <dbReference type="Pfam" id="PF00144"/>
    </source>
</evidence>
<sequence length="388" mass="42364">MPSITAQGKASLDAFIDQAGQDPVNPPFVFGVTTAQGEVYFKGTASPKLITHLAAMQLVNSGRLSLSTPVSQYIPEFENLVVIEDVPPIPDLIAQTKAGTPPEPKPTLKYHAAKEVMRIEHLMHHTKQDTPYAGPHDPKDPVGAFLRAIKGGLPATPLKFEPGADWAYGWSSDVLGFVIEKIVGTTLDEYMKAHIFKPLGMTQTSFHQSPLMRANLMSVTLRREGGALSTWDHPFYESDPEKVHLFCGGASILSSARDYLCFLRHLLQIHQETIPPGDAIIPRARLLELLAPSLTGKPLETMQSFLGTALPTRGVTWANGQAVVTEDWPGMRKMGSGFWSGYLNTSHWIDPSTGIAAVFQSQLLPPLDRGMLMLGAQLEMMLYAGLGQ</sequence>
<gene>
    <name evidence="2" type="ORF">FA13DRAFT_1795850</name>
</gene>
<evidence type="ECO:0000313" key="3">
    <source>
        <dbReference type="Proteomes" id="UP000298030"/>
    </source>
</evidence>
<dbReference type="STRING" id="71717.A0A4Y7SWL1"/>